<feature type="transmembrane region" description="Helical" evidence="1">
    <location>
        <begin position="197"/>
        <end position="216"/>
    </location>
</feature>
<evidence type="ECO:0000256" key="1">
    <source>
        <dbReference type="SAM" id="Phobius"/>
    </source>
</evidence>
<dbReference type="RefSeq" id="WP_120335787.1">
    <property type="nucleotide sequence ID" value="NZ_MCAQ01000027.1"/>
</dbReference>
<dbReference type="Proteomes" id="UP000286402">
    <property type="component" value="Unassembled WGS sequence"/>
</dbReference>
<feature type="transmembrane region" description="Helical" evidence="1">
    <location>
        <begin position="12"/>
        <end position="31"/>
    </location>
</feature>
<accession>A0A420FHX3</accession>
<keyword evidence="1" id="KW-0812">Transmembrane</keyword>
<feature type="transmembrane region" description="Helical" evidence="1">
    <location>
        <begin position="158"/>
        <end position="177"/>
    </location>
</feature>
<proteinExistence type="predicted"/>
<comment type="caution">
    <text evidence="2">The sequence shown here is derived from an EMBL/GenBank/DDBJ whole genome shotgun (WGS) entry which is preliminary data.</text>
</comment>
<sequence>MMQHNPQFWISLSFAILGGAFCISGLLFRFYRFFKYRDIGQLLISVGVMALIWHVMIYCMIYTGEIQYYPRIYNKGIPFYYLVGPCFYFYVWLKFNPNSTLPKYWLLHLLPFCFGLIDVIPYAIAPLEEQKKLLRMLVEDIPLGFKHHYGFVDQQLHYMLRFGLAIAYIIGQWRLYYNADVDAKATKREVLIFNSVYSIYLLLQCSIVLAIILNSSQEAYILKSLDKLVWVSFCFLLFSLWFMLDGNKKSTLYYLK</sequence>
<keyword evidence="1" id="KW-0472">Membrane</keyword>
<dbReference type="EMBL" id="MCAQ01000027">
    <property type="protein sequence ID" value="RKF32523.1"/>
    <property type="molecule type" value="Genomic_DNA"/>
</dbReference>
<reference evidence="2 3" key="1">
    <citation type="submission" date="2016-07" db="EMBL/GenBank/DDBJ databases">
        <title>Genome analysis of Sphingobacterium siyangense T12B17.</title>
        <authorList>
            <person name="Xu D."/>
            <person name="Su Y."/>
            <person name="Zheng S."/>
        </authorList>
    </citation>
    <scope>NUCLEOTIDE SEQUENCE [LARGE SCALE GENOMIC DNA]</scope>
    <source>
        <strain evidence="2 3">T12B17</strain>
    </source>
</reference>
<evidence type="ECO:0000313" key="2">
    <source>
        <dbReference type="EMBL" id="RKF32523.1"/>
    </source>
</evidence>
<protein>
    <submittedName>
        <fullName evidence="2">Uncharacterized protein</fullName>
    </submittedName>
</protein>
<keyword evidence="3" id="KW-1185">Reference proteome</keyword>
<organism evidence="2 3">
    <name type="scientific">Sphingobacterium siyangense</name>
    <dbReference type="NCBI Taxonomy" id="459529"/>
    <lineage>
        <taxon>Bacteria</taxon>
        <taxon>Pseudomonadati</taxon>
        <taxon>Bacteroidota</taxon>
        <taxon>Sphingobacteriia</taxon>
        <taxon>Sphingobacteriales</taxon>
        <taxon>Sphingobacteriaceae</taxon>
        <taxon>Sphingobacterium</taxon>
    </lineage>
</organism>
<keyword evidence="1" id="KW-1133">Transmembrane helix</keyword>
<dbReference type="AlphaFoldDB" id="A0A420FHX3"/>
<feature type="transmembrane region" description="Helical" evidence="1">
    <location>
        <begin position="105"/>
        <end position="125"/>
    </location>
</feature>
<feature type="transmembrane region" description="Helical" evidence="1">
    <location>
        <begin position="76"/>
        <end position="93"/>
    </location>
</feature>
<feature type="transmembrane region" description="Helical" evidence="1">
    <location>
        <begin position="228"/>
        <end position="244"/>
    </location>
</feature>
<name>A0A420FHX3_9SPHI</name>
<gene>
    <name evidence="2" type="ORF">BCY89_15230</name>
</gene>
<evidence type="ECO:0000313" key="3">
    <source>
        <dbReference type="Proteomes" id="UP000286402"/>
    </source>
</evidence>
<feature type="transmembrane region" description="Helical" evidence="1">
    <location>
        <begin position="43"/>
        <end position="64"/>
    </location>
</feature>